<evidence type="ECO:0000313" key="1">
    <source>
        <dbReference type="EMBL" id="PXX32368.1"/>
    </source>
</evidence>
<name>A0A318IMH2_BURPY</name>
<protein>
    <submittedName>
        <fullName evidence="1">2-aminoethylphosphonate-pyruvate transaminase</fullName>
    </submittedName>
</protein>
<accession>A0A318IMH2</accession>
<dbReference type="Gene3D" id="3.90.1150.10">
    <property type="entry name" value="Aspartate Aminotransferase, domain 1"/>
    <property type="match status" value="1"/>
</dbReference>
<organism evidence="1 2">
    <name type="scientific">Burkholderia pyrrocinia</name>
    <name type="common">Pseudomonas pyrrocinia</name>
    <dbReference type="NCBI Taxonomy" id="60550"/>
    <lineage>
        <taxon>Bacteria</taxon>
        <taxon>Pseudomonadati</taxon>
        <taxon>Pseudomonadota</taxon>
        <taxon>Betaproteobacteria</taxon>
        <taxon>Burkholderiales</taxon>
        <taxon>Burkholderiaceae</taxon>
        <taxon>Burkholderia</taxon>
        <taxon>Burkholderia cepacia complex</taxon>
    </lineage>
</organism>
<dbReference type="AlphaFoldDB" id="A0A318IMH2"/>
<keyword evidence="1" id="KW-0670">Pyruvate</keyword>
<gene>
    <name evidence="1" type="ORF">NA66_101237</name>
</gene>
<evidence type="ECO:0000313" key="2">
    <source>
        <dbReference type="Proteomes" id="UP000247755"/>
    </source>
</evidence>
<dbReference type="Proteomes" id="UP000247755">
    <property type="component" value="Unassembled WGS sequence"/>
</dbReference>
<dbReference type="EMBL" id="QJJY01000012">
    <property type="protein sequence ID" value="PXX32368.1"/>
    <property type="molecule type" value="Genomic_DNA"/>
</dbReference>
<sequence>MICRLSTTCRKRKAKQRSEKRGLDSSAACRGISVKESEDEPNSDFKRFYQEVKKRDYIPYPGKLTEVETFRAGCIGHFDEAGIPGAIAANAAIADMLRAMGVSRVSAGAAS</sequence>
<reference evidence="1 2" key="1">
    <citation type="submission" date="2018-05" db="EMBL/GenBank/DDBJ databases">
        <title>Comparative genomics of bacterial root endophytes of switchgrass collected from native prairies over two seasons.</title>
        <authorList>
            <person name="Tang Y."/>
        </authorList>
    </citation>
    <scope>NUCLEOTIDE SEQUENCE [LARGE SCALE GENOMIC DNA]</scope>
    <source>
        <strain evidence="1 2">NFIX32</strain>
    </source>
</reference>
<proteinExistence type="predicted"/>
<comment type="caution">
    <text evidence="1">The sequence shown here is derived from an EMBL/GenBank/DDBJ whole genome shotgun (WGS) entry which is preliminary data.</text>
</comment>
<dbReference type="InterPro" id="IPR015422">
    <property type="entry name" value="PyrdxlP-dep_Trfase_small"/>
</dbReference>